<reference evidence="1 2" key="1">
    <citation type="submission" date="2021-06" db="EMBL/GenBank/DDBJ databases">
        <authorList>
            <person name="Kallberg Y."/>
            <person name="Tangrot J."/>
            <person name="Rosling A."/>
        </authorList>
    </citation>
    <scope>NUCLEOTIDE SEQUENCE [LARGE SCALE GENOMIC DNA]</scope>
    <source>
        <strain evidence="1 2">120-4 pot B 10/14</strain>
    </source>
</reference>
<dbReference type="Proteomes" id="UP000789901">
    <property type="component" value="Unassembled WGS sequence"/>
</dbReference>
<feature type="non-terminal residue" evidence="1">
    <location>
        <position position="74"/>
    </location>
</feature>
<name>A0ABN7XFZ3_GIGMA</name>
<accession>A0ABN7XFZ3</accession>
<sequence>QSNNIEKKRFVRQYKIPYNYIVETTWGCFTQQIIRCKINYLNKILQYQICYGFNFQNKIFSAKSTSNIANKYKQ</sequence>
<gene>
    <name evidence="1" type="ORF">GMARGA_LOCUS42567</name>
</gene>
<feature type="non-terminal residue" evidence="1">
    <location>
        <position position="1"/>
    </location>
</feature>
<organism evidence="1 2">
    <name type="scientific">Gigaspora margarita</name>
    <dbReference type="NCBI Taxonomy" id="4874"/>
    <lineage>
        <taxon>Eukaryota</taxon>
        <taxon>Fungi</taxon>
        <taxon>Fungi incertae sedis</taxon>
        <taxon>Mucoromycota</taxon>
        <taxon>Glomeromycotina</taxon>
        <taxon>Glomeromycetes</taxon>
        <taxon>Diversisporales</taxon>
        <taxon>Gigasporaceae</taxon>
        <taxon>Gigaspora</taxon>
    </lineage>
</organism>
<evidence type="ECO:0000313" key="1">
    <source>
        <dbReference type="EMBL" id="CAG8853746.1"/>
    </source>
</evidence>
<proteinExistence type="predicted"/>
<comment type="caution">
    <text evidence="1">The sequence shown here is derived from an EMBL/GenBank/DDBJ whole genome shotgun (WGS) entry which is preliminary data.</text>
</comment>
<protein>
    <submittedName>
        <fullName evidence="1">4779_t:CDS:1</fullName>
    </submittedName>
</protein>
<dbReference type="EMBL" id="CAJVQB010128699">
    <property type="protein sequence ID" value="CAG8853746.1"/>
    <property type="molecule type" value="Genomic_DNA"/>
</dbReference>
<keyword evidence="2" id="KW-1185">Reference proteome</keyword>
<evidence type="ECO:0000313" key="2">
    <source>
        <dbReference type="Proteomes" id="UP000789901"/>
    </source>
</evidence>